<dbReference type="AlphaFoldDB" id="A0AAW2Y4H7"/>
<dbReference type="Pfam" id="PF23555">
    <property type="entry name" value="zf-RING_Vps41"/>
    <property type="match status" value="1"/>
</dbReference>
<proteinExistence type="predicted"/>
<protein>
    <submittedName>
        <fullName evidence="3">Vacuolar protein sorting-associated protein 41</fullName>
    </submittedName>
</protein>
<feature type="domain" description="Vps41 C-terminal RING finger" evidence="2">
    <location>
        <begin position="11"/>
        <end position="49"/>
    </location>
</feature>
<evidence type="ECO:0000256" key="1">
    <source>
        <dbReference type="SAM" id="MobiDB-lite"/>
    </source>
</evidence>
<evidence type="ECO:0000259" key="2">
    <source>
        <dbReference type="Pfam" id="PF23555"/>
    </source>
</evidence>
<reference evidence="3" key="1">
    <citation type="submission" date="2020-06" db="EMBL/GenBank/DDBJ databases">
        <authorList>
            <person name="Li T."/>
            <person name="Hu X."/>
            <person name="Zhang T."/>
            <person name="Song X."/>
            <person name="Zhang H."/>
            <person name="Dai N."/>
            <person name="Sheng W."/>
            <person name="Hou X."/>
            <person name="Wei L."/>
        </authorList>
    </citation>
    <scope>NUCLEOTIDE SEQUENCE</scope>
    <source>
        <strain evidence="3">KEN1</strain>
        <tissue evidence="3">Leaf</tissue>
    </source>
</reference>
<evidence type="ECO:0000313" key="3">
    <source>
        <dbReference type="EMBL" id="KAL0460605.1"/>
    </source>
</evidence>
<reference evidence="3" key="2">
    <citation type="journal article" date="2024" name="Plant">
        <title>Genomic evolution and insights into agronomic trait innovations of Sesamum species.</title>
        <authorList>
            <person name="Miao H."/>
            <person name="Wang L."/>
            <person name="Qu L."/>
            <person name="Liu H."/>
            <person name="Sun Y."/>
            <person name="Le M."/>
            <person name="Wang Q."/>
            <person name="Wei S."/>
            <person name="Zheng Y."/>
            <person name="Lin W."/>
            <person name="Duan Y."/>
            <person name="Cao H."/>
            <person name="Xiong S."/>
            <person name="Wang X."/>
            <person name="Wei L."/>
            <person name="Li C."/>
            <person name="Ma Q."/>
            <person name="Ju M."/>
            <person name="Zhao R."/>
            <person name="Li G."/>
            <person name="Mu C."/>
            <person name="Tian Q."/>
            <person name="Mei H."/>
            <person name="Zhang T."/>
            <person name="Gao T."/>
            <person name="Zhang H."/>
        </authorList>
    </citation>
    <scope>NUCLEOTIDE SEQUENCE</scope>
    <source>
        <strain evidence="3">KEN1</strain>
    </source>
</reference>
<dbReference type="EMBL" id="JACGWN010000002">
    <property type="protein sequence ID" value="KAL0460605.1"/>
    <property type="molecule type" value="Genomic_DNA"/>
</dbReference>
<name>A0AAW2Y4H7_9LAMI</name>
<organism evidence="3">
    <name type="scientific">Sesamum latifolium</name>
    <dbReference type="NCBI Taxonomy" id="2727402"/>
    <lineage>
        <taxon>Eukaryota</taxon>
        <taxon>Viridiplantae</taxon>
        <taxon>Streptophyta</taxon>
        <taxon>Embryophyta</taxon>
        <taxon>Tracheophyta</taxon>
        <taxon>Spermatophyta</taxon>
        <taxon>Magnoliopsida</taxon>
        <taxon>eudicotyledons</taxon>
        <taxon>Gunneridae</taxon>
        <taxon>Pentapetalae</taxon>
        <taxon>asterids</taxon>
        <taxon>lamiids</taxon>
        <taxon>Lamiales</taxon>
        <taxon>Pedaliaceae</taxon>
        <taxon>Sesamum</taxon>
    </lineage>
</organism>
<gene>
    <name evidence="3" type="ORF">Slati_0687700</name>
</gene>
<feature type="region of interest" description="Disordered" evidence="1">
    <location>
        <begin position="54"/>
        <end position="83"/>
    </location>
</feature>
<accession>A0AAW2Y4H7</accession>
<comment type="caution">
    <text evidence="3">The sequence shown here is derived from an EMBL/GenBank/DDBJ whole genome shotgun (WGS) entry which is preliminary data.</text>
</comment>
<sequence>MEVKSKVRGGTRCCMCFDPFAIHDVSIYVFFCCHAYHETCLMDSIDSIISKKKPAAPTHTQDDLSYYQYDNGDDEDEDEDGNDDARAVIVNLDDEVIFSSSSRFLSIVSLVSLFFKTTIGGDLVKT</sequence>
<feature type="compositionally biased region" description="Acidic residues" evidence="1">
    <location>
        <begin position="71"/>
        <end position="82"/>
    </location>
</feature>
<dbReference type="InterPro" id="IPR057779">
    <property type="entry name" value="Znf_RING_Vps41"/>
</dbReference>